<evidence type="ECO:0000313" key="8">
    <source>
        <dbReference type="EMBL" id="MBE9665504.1"/>
    </source>
</evidence>
<keyword evidence="2" id="KW-0813">Transport</keyword>
<feature type="transmembrane region" description="Helical" evidence="7">
    <location>
        <begin position="270"/>
        <end position="290"/>
    </location>
</feature>
<reference evidence="8 9" key="1">
    <citation type="submission" date="2020-10" db="EMBL/GenBank/DDBJ databases">
        <title>Mucilaginibacter mali sp. nov., isolated from rhizosphere soil of apple orchard.</title>
        <authorList>
            <person name="Lee J.-S."/>
            <person name="Kim H.S."/>
            <person name="Kim J.-S."/>
        </authorList>
    </citation>
    <scope>NUCLEOTIDE SEQUENCE [LARGE SCALE GENOMIC DNA]</scope>
    <source>
        <strain evidence="8 9">KCTC 23157</strain>
    </source>
</reference>
<feature type="transmembrane region" description="Helical" evidence="7">
    <location>
        <begin position="81"/>
        <end position="100"/>
    </location>
</feature>
<feature type="transmembrane region" description="Helical" evidence="7">
    <location>
        <begin position="311"/>
        <end position="331"/>
    </location>
</feature>
<feature type="transmembrane region" description="Helical" evidence="7">
    <location>
        <begin position="379"/>
        <end position="395"/>
    </location>
</feature>
<feature type="transmembrane region" description="Helical" evidence="7">
    <location>
        <begin position="40"/>
        <end position="60"/>
    </location>
</feature>
<evidence type="ECO:0000256" key="4">
    <source>
        <dbReference type="ARBA" id="ARBA00022847"/>
    </source>
</evidence>
<protein>
    <submittedName>
        <fullName evidence="8">Nramp family divalent metal transporter</fullName>
    </submittedName>
</protein>
<feature type="transmembrane region" description="Helical" evidence="7">
    <location>
        <begin position="120"/>
        <end position="138"/>
    </location>
</feature>
<feature type="transmembrane region" description="Helical" evidence="7">
    <location>
        <begin position="337"/>
        <end position="359"/>
    </location>
</feature>
<feature type="transmembrane region" description="Helical" evidence="7">
    <location>
        <begin position="227"/>
        <end position="250"/>
    </location>
</feature>
<keyword evidence="3 7" id="KW-0812">Transmembrane</keyword>
<feature type="transmembrane region" description="Helical" evidence="7">
    <location>
        <begin position="185"/>
        <end position="206"/>
    </location>
</feature>
<dbReference type="NCBIfam" id="NF037982">
    <property type="entry name" value="Nramp_1"/>
    <property type="match status" value="1"/>
</dbReference>
<dbReference type="PANTHER" id="PTHR11706">
    <property type="entry name" value="SOLUTE CARRIER PROTEIN FAMILY 11 MEMBER"/>
    <property type="match status" value="1"/>
</dbReference>
<dbReference type="PANTHER" id="PTHR11706:SF33">
    <property type="entry name" value="NATURAL RESISTANCE-ASSOCIATED MACROPHAGE PROTEIN 2"/>
    <property type="match status" value="1"/>
</dbReference>
<evidence type="ECO:0000256" key="2">
    <source>
        <dbReference type="ARBA" id="ARBA00022448"/>
    </source>
</evidence>
<keyword evidence="6 7" id="KW-0472">Membrane</keyword>
<dbReference type="Pfam" id="PF01566">
    <property type="entry name" value="Nramp"/>
    <property type="match status" value="1"/>
</dbReference>
<dbReference type="RefSeq" id="WP_194104909.1">
    <property type="nucleotide sequence ID" value="NZ_JADFFM010000001.1"/>
</dbReference>
<evidence type="ECO:0000256" key="7">
    <source>
        <dbReference type="SAM" id="Phobius"/>
    </source>
</evidence>
<dbReference type="EMBL" id="JADFFM010000001">
    <property type="protein sequence ID" value="MBE9665504.1"/>
    <property type="molecule type" value="Genomic_DNA"/>
</dbReference>
<evidence type="ECO:0000256" key="1">
    <source>
        <dbReference type="ARBA" id="ARBA00004141"/>
    </source>
</evidence>
<dbReference type="InterPro" id="IPR001046">
    <property type="entry name" value="NRAMP_fam"/>
</dbReference>
<dbReference type="Proteomes" id="UP000632774">
    <property type="component" value="Unassembled WGS sequence"/>
</dbReference>
<evidence type="ECO:0000256" key="6">
    <source>
        <dbReference type="ARBA" id="ARBA00023136"/>
    </source>
</evidence>
<comment type="subcellular location">
    <subcellularLocation>
        <location evidence="1">Membrane</location>
        <topology evidence="1">Multi-pass membrane protein</topology>
    </subcellularLocation>
</comment>
<evidence type="ECO:0000256" key="3">
    <source>
        <dbReference type="ARBA" id="ARBA00022692"/>
    </source>
</evidence>
<comment type="caution">
    <text evidence="8">The sequence shown here is derived from an EMBL/GenBank/DDBJ whole genome shotgun (WGS) entry which is preliminary data.</text>
</comment>
<keyword evidence="9" id="KW-1185">Reference proteome</keyword>
<organism evidence="8 9">
    <name type="scientific">Mucilaginibacter boryungensis</name>
    <dbReference type="NCBI Taxonomy" id="768480"/>
    <lineage>
        <taxon>Bacteria</taxon>
        <taxon>Pseudomonadati</taxon>
        <taxon>Bacteroidota</taxon>
        <taxon>Sphingobacteriia</taxon>
        <taxon>Sphingobacteriales</taxon>
        <taxon>Sphingobacteriaceae</taxon>
        <taxon>Mucilaginibacter</taxon>
    </lineage>
</organism>
<accession>A0ABR9XDN4</accession>
<keyword evidence="5 7" id="KW-1133">Transmembrane helix</keyword>
<gene>
    <name evidence="8" type="ORF">IRJ18_03965</name>
</gene>
<proteinExistence type="predicted"/>
<evidence type="ECO:0000256" key="5">
    <source>
        <dbReference type="ARBA" id="ARBA00022989"/>
    </source>
</evidence>
<name>A0ABR9XDN4_9SPHI</name>
<evidence type="ECO:0000313" key="9">
    <source>
        <dbReference type="Proteomes" id="UP000632774"/>
    </source>
</evidence>
<keyword evidence="4" id="KW-0769">Symport</keyword>
<sequence>MEKFKNWIRTLGPGIITAALVFGPSKMTIATKLGAAYGFDMLWLIVVAIFFMVVFTAMAARIGTAKQESLLSLISQKWGKVPGFLVGFGIFLVTACFQAGNSIGIGIALGELTHTPTTPWIVLFTIIGISLLFFQSFYKVLEKVMISLVTLMLVAFLTTMFILQPHPVAIAKGFIPSVPAGSSKLIIAFVASTFSIVAAFYQAYLIQYRLKAGKVKSGSGSGSFTGILILGIMAAIIVICAASVLHPMGIAVKSASDMAKSLEPLFGRHAAILFLMGLFGGSFSALLGNATVGGTLFADALGYGKDLNSKYVKLLIATVMVIGCLVAVIFGSLPLELIVFTQSVTIFLVPFIGIAMYLIANDSQIMGPLVNKTWQKVSGALGILIIVALAITNIFELI</sequence>
<feature type="transmembrane region" description="Helical" evidence="7">
    <location>
        <begin position="145"/>
        <end position="165"/>
    </location>
</feature>